<sequence length="149" mass="15086">MNDNNDPIRIALTGSLAMAKFVAGATGDTTYAGITAPAGYARGESSAQPGQNISYRIMAKNNYSTAVNNFLICDTVPANTTLVSVSGGNLYRVGGNWSTSAPAAGTAAGTEICVANGTLNGTQATLAPLAATTTGTADEFNVDFVVKVN</sequence>
<protein>
    <recommendedName>
        <fullName evidence="3">DUF11 domain-containing protein</fullName>
    </recommendedName>
</protein>
<evidence type="ECO:0000313" key="1">
    <source>
        <dbReference type="EMBL" id="MFC6591810.1"/>
    </source>
</evidence>
<dbReference type="EMBL" id="JBHSWD010000001">
    <property type="protein sequence ID" value="MFC6591810.1"/>
    <property type="molecule type" value="Genomic_DNA"/>
</dbReference>
<dbReference type="Proteomes" id="UP001596297">
    <property type="component" value="Unassembled WGS sequence"/>
</dbReference>
<name>A0ABW1YBV1_9DEIO</name>
<reference evidence="2" key="1">
    <citation type="journal article" date="2019" name="Int. J. Syst. Evol. Microbiol.">
        <title>The Global Catalogue of Microorganisms (GCM) 10K type strain sequencing project: providing services to taxonomists for standard genome sequencing and annotation.</title>
        <authorList>
            <consortium name="The Broad Institute Genomics Platform"/>
            <consortium name="The Broad Institute Genome Sequencing Center for Infectious Disease"/>
            <person name="Wu L."/>
            <person name="Ma J."/>
        </authorList>
    </citation>
    <scope>NUCLEOTIDE SEQUENCE [LARGE SCALE GENOMIC DNA]</scope>
    <source>
        <strain evidence="2">CGMCC 1.15772</strain>
    </source>
</reference>
<dbReference type="RefSeq" id="WP_380082822.1">
    <property type="nucleotide sequence ID" value="NZ_JBHSWD010000001.1"/>
</dbReference>
<dbReference type="NCBIfam" id="TIGR01451">
    <property type="entry name" value="B_ant_repeat"/>
    <property type="match status" value="1"/>
</dbReference>
<comment type="caution">
    <text evidence="1">The sequence shown here is derived from an EMBL/GenBank/DDBJ whole genome shotgun (WGS) entry which is preliminary data.</text>
</comment>
<proteinExistence type="predicted"/>
<evidence type="ECO:0000313" key="2">
    <source>
        <dbReference type="Proteomes" id="UP001596297"/>
    </source>
</evidence>
<accession>A0ABW1YBV1</accession>
<gene>
    <name evidence="1" type="ORF">ACFP81_07140</name>
</gene>
<keyword evidence="2" id="KW-1185">Reference proteome</keyword>
<organism evidence="1 2">
    <name type="scientific">Deinococcus lacus</name>
    <dbReference type="NCBI Taxonomy" id="392561"/>
    <lineage>
        <taxon>Bacteria</taxon>
        <taxon>Thermotogati</taxon>
        <taxon>Deinococcota</taxon>
        <taxon>Deinococci</taxon>
        <taxon>Deinococcales</taxon>
        <taxon>Deinococcaceae</taxon>
        <taxon>Deinococcus</taxon>
    </lineage>
</organism>
<evidence type="ECO:0008006" key="3">
    <source>
        <dbReference type="Google" id="ProtNLM"/>
    </source>
</evidence>
<dbReference type="InterPro" id="IPR047589">
    <property type="entry name" value="DUF11_rpt"/>
</dbReference>